<dbReference type="SMART" id="SM00291">
    <property type="entry name" value="ZnF_ZZ"/>
    <property type="match status" value="1"/>
</dbReference>
<dbReference type="PANTHER" id="PTHR31977:SF1">
    <property type="entry name" value="UPF0696 PROTEIN C11ORF68"/>
    <property type="match status" value="1"/>
</dbReference>
<keyword evidence="4" id="KW-0862">Zinc</keyword>
<reference evidence="6" key="1">
    <citation type="submission" date="2021-01" db="EMBL/GenBank/DDBJ databases">
        <authorList>
            <person name="Corre E."/>
            <person name="Pelletier E."/>
            <person name="Niang G."/>
            <person name="Scheremetjew M."/>
            <person name="Finn R."/>
            <person name="Kale V."/>
            <person name="Holt S."/>
            <person name="Cochrane G."/>
            <person name="Meng A."/>
            <person name="Brown T."/>
            <person name="Cohen L."/>
        </authorList>
    </citation>
    <scope>NUCLEOTIDE SEQUENCE</scope>
    <source>
        <strain evidence="6">PLY429</strain>
    </source>
</reference>
<protein>
    <recommendedName>
        <fullName evidence="5">ZZ-type domain-containing protein</fullName>
    </recommendedName>
</protein>
<name>A0A7S1T267_9CHLO</name>
<evidence type="ECO:0000256" key="1">
    <source>
        <dbReference type="ARBA" id="ARBA00010568"/>
    </source>
</evidence>
<feature type="domain" description="ZZ-type" evidence="5">
    <location>
        <begin position="12"/>
        <end position="55"/>
    </location>
</feature>
<evidence type="ECO:0000259" key="5">
    <source>
        <dbReference type="SMART" id="SM00291"/>
    </source>
</evidence>
<dbReference type="InterPro" id="IPR043145">
    <property type="entry name" value="Znf_ZZ_sf"/>
</dbReference>
<dbReference type="AlphaFoldDB" id="A0A7S1T267"/>
<dbReference type="SUPFAM" id="SSF57850">
    <property type="entry name" value="RING/U-box"/>
    <property type="match status" value="1"/>
</dbReference>
<dbReference type="Pfam" id="PF00569">
    <property type="entry name" value="ZZ"/>
    <property type="match status" value="1"/>
</dbReference>
<comment type="similarity">
    <text evidence="1">Belongs to the UPF0696 family.</text>
</comment>
<dbReference type="InterPro" id="IPR023398">
    <property type="entry name" value="TIF_eIF4e-like"/>
</dbReference>
<dbReference type="Gene3D" id="3.30.760.10">
    <property type="entry name" value="RNA Cap, Translation Initiation Factor Eif4e"/>
    <property type="match status" value="1"/>
</dbReference>
<proteinExistence type="inferred from homology"/>
<dbReference type="Pfam" id="PF08939">
    <property type="entry name" value="Bles03"/>
    <property type="match status" value="1"/>
</dbReference>
<dbReference type="InterPro" id="IPR015034">
    <property type="entry name" value="Bles03"/>
</dbReference>
<dbReference type="EMBL" id="HBGG01034052">
    <property type="protein sequence ID" value="CAD9215612.1"/>
    <property type="molecule type" value="Transcribed_RNA"/>
</dbReference>
<dbReference type="InterPro" id="IPR000433">
    <property type="entry name" value="Znf_ZZ"/>
</dbReference>
<evidence type="ECO:0000313" key="6">
    <source>
        <dbReference type="EMBL" id="CAD9215612.1"/>
    </source>
</evidence>
<evidence type="ECO:0000256" key="2">
    <source>
        <dbReference type="ARBA" id="ARBA00022723"/>
    </source>
</evidence>
<keyword evidence="2" id="KW-0479">Metal-binding</keyword>
<dbReference type="SUPFAM" id="SSF55418">
    <property type="entry name" value="eIF4e-like"/>
    <property type="match status" value="1"/>
</dbReference>
<organism evidence="6">
    <name type="scientific">Tetraselmis chuii</name>
    <dbReference type="NCBI Taxonomy" id="63592"/>
    <lineage>
        <taxon>Eukaryota</taxon>
        <taxon>Viridiplantae</taxon>
        <taxon>Chlorophyta</taxon>
        <taxon>core chlorophytes</taxon>
        <taxon>Chlorodendrophyceae</taxon>
        <taxon>Chlorodendrales</taxon>
        <taxon>Chlorodendraceae</taxon>
        <taxon>Tetraselmis</taxon>
    </lineage>
</organism>
<keyword evidence="3" id="KW-0863">Zinc-finger</keyword>
<accession>A0A7S1T267</accession>
<sequence>MTAVDGSTVRVEHVDVQCDGCEADPILGDRFKCSVCSDRDLCATCMRGLVKARVLRARQVDARSDVGGGCDRGVTTRRDDQQQQQRWSGRLYAELEQAVPCLDPSHRFVKMEGPERAVRLMGGPAVAASLPHFLSTFSPSLASCADLAWIAVDRDEHAGQVDSQDRSSRNPLKRRVERLLWEWEAVLDEGGQPIHAEDLDRLARAHAILRGKWMLFPSVAEVDTCWAAVAKGVVAGSLGPTAKVSSVSPLKENHVVLVTVQNYLDTEEVRRIEDVLRSAVGGLRDDRMLLKPDVYSILCVNAKNEWGLRPTIREARLRAQSTEP</sequence>
<dbReference type="GO" id="GO:0008270">
    <property type="term" value="F:zinc ion binding"/>
    <property type="evidence" value="ECO:0007669"/>
    <property type="project" value="UniProtKB-KW"/>
</dbReference>
<gene>
    <name evidence="6" type="ORF">TCHU04912_LOCUS17852</name>
</gene>
<dbReference type="CDD" id="cd02340">
    <property type="entry name" value="ZZ_NBR1_like"/>
    <property type="match status" value="1"/>
</dbReference>
<evidence type="ECO:0000256" key="4">
    <source>
        <dbReference type="ARBA" id="ARBA00022833"/>
    </source>
</evidence>
<dbReference type="PANTHER" id="PTHR31977">
    <property type="entry name" value="UPF0696 PROTEIN C11ORF68"/>
    <property type="match status" value="1"/>
</dbReference>
<dbReference type="Gene3D" id="3.30.60.90">
    <property type="match status" value="1"/>
</dbReference>
<evidence type="ECO:0000256" key="3">
    <source>
        <dbReference type="ARBA" id="ARBA00022771"/>
    </source>
</evidence>